<evidence type="ECO:0000256" key="13">
    <source>
        <dbReference type="ARBA" id="ARBA00049467"/>
    </source>
</evidence>
<protein>
    <recommendedName>
        <fullName evidence="9">tRNA-dihydrouridine(16/17) synthase [NAD(P)(+)]</fullName>
        <ecNumber evidence="9">1.3.1.88</ecNumber>
    </recommendedName>
</protein>
<accession>G7YN95</accession>
<dbReference type="CDD" id="cd02801">
    <property type="entry name" value="DUS_like_FMN"/>
    <property type="match status" value="1"/>
</dbReference>
<evidence type="ECO:0000256" key="8">
    <source>
        <dbReference type="ARBA" id="ARBA00038313"/>
    </source>
</evidence>
<comment type="catalytic activity">
    <reaction evidence="12">
        <text>5,6-dihydrouridine(16) in tRNA + NAD(+) = uridine(16) in tRNA + NADH + H(+)</text>
        <dbReference type="Rhea" id="RHEA:53380"/>
        <dbReference type="Rhea" id="RHEA-COMP:13543"/>
        <dbReference type="Rhea" id="RHEA-COMP:13544"/>
        <dbReference type="ChEBI" id="CHEBI:15378"/>
        <dbReference type="ChEBI" id="CHEBI:57540"/>
        <dbReference type="ChEBI" id="CHEBI:57945"/>
        <dbReference type="ChEBI" id="CHEBI:65315"/>
        <dbReference type="ChEBI" id="CHEBI:74443"/>
        <dbReference type="EC" id="1.3.1.88"/>
    </reaction>
    <physiologicalReaction direction="right-to-left" evidence="12">
        <dbReference type="Rhea" id="RHEA:53382"/>
    </physiologicalReaction>
</comment>
<dbReference type="EMBL" id="DF143892">
    <property type="protein sequence ID" value="GAA54426.1"/>
    <property type="molecule type" value="Genomic_DNA"/>
</dbReference>
<evidence type="ECO:0000313" key="17">
    <source>
        <dbReference type="Proteomes" id="UP000008909"/>
    </source>
</evidence>
<evidence type="ECO:0000256" key="14">
    <source>
        <dbReference type="SAM" id="MobiDB-lite"/>
    </source>
</evidence>
<keyword evidence="7" id="KW-0520">NAD</keyword>
<evidence type="ECO:0000256" key="4">
    <source>
        <dbReference type="ARBA" id="ARBA00022694"/>
    </source>
</evidence>
<dbReference type="PANTHER" id="PTHR11082">
    <property type="entry name" value="TRNA-DIHYDROURIDINE SYNTHASE"/>
    <property type="match status" value="1"/>
</dbReference>
<reference evidence="16" key="1">
    <citation type="journal article" date="2011" name="Genome Biol.">
        <title>The draft genome of the carcinogenic human liver fluke Clonorchis sinensis.</title>
        <authorList>
            <person name="Wang X."/>
            <person name="Chen W."/>
            <person name="Huang Y."/>
            <person name="Sun J."/>
            <person name="Men J."/>
            <person name="Liu H."/>
            <person name="Luo F."/>
            <person name="Guo L."/>
            <person name="Lv X."/>
            <person name="Deng C."/>
            <person name="Zhou C."/>
            <person name="Fan Y."/>
            <person name="Li X."/>
            <person name="Huang L."/>
            <person name="Hu Y."/>
            <person name="Liang C."/>
            <person name="Hu X."/>
            <person name="Xu J."/>
            <person name="Yu X."/>
        </authorList>
    </citation>
    <scope>NUCLEOTIDE SEQUENCE [LARGE SCALE GENOMIC DNA]</scope>
    <source>
        <strain evidence="16">Henan</strain>
    </source>
</reference>
<dbReference type="GO" id="GO:0017150">
    <property type="term" value="F:tRNA dihydrouridine synthase activity"/>
    <property type="evidence" value="ECO:0007669"/>
    <property type="project" value="InterPro"/>
</dbReference>
<dbReference type="InterPro" id="IPR018517">
    <property type="entry name" value="tRNA_hU_synthase_CS"/>
</dbReference>
<evidence type="ECO:0000256" key="7">
    <source>
        <dbReference type="ARBA" id="ARBA00023027"/>
    </source>
</evidence>
<comment type="catalytic activity">
    <reaction evidence="10">
        <text>5,6-dihydrouridine(17) in tRNA + NAD(+) = uridine(17) in tRNA + NADH + H(+)</text>
        <dbReference type="Rhea" id="RHEA:53372"/>
        <dbReference type="Rhea" id="RHEA-COMP:13541"/>
        <dbReference type="Rhea" id="RHEA-COMP:13542"/>
        <dbReference type="ChEBI" id="CHEBI:15378"/>
        <dbReference type="ChEBI" id="CHEBI:57540"/>
        <dbReference type="ChEBI" id="CHEBI:57945"/>
        <dbReference type="ChEBI" id="CHEBI:65315"/>
        <dbReference type="ChEBI" id="CHEBI:74443"/>
        <dbReference type="EC" id="1.3.1.88"/>
    </reaction>
    <physiologicalReaction direction="right-to-left" evidence="10">
        <dbReference type="Rhea" id="RHEA:53374"/>
    </physiologicalReaction>
</comment>
<dbReference type="GO" id="GO:0050660">
    <property type="term" value="F:flavin adenine dinucleotide binding"/>
    <property type="evidence" value="ECO:0007669"/>
    <property type="project" value="InterPro"/>
</dbReference>
<evidence type="ECO:0000256" key="6">
    <source>
        <dbReference type="ARBA" id="ARBA00023002"/>
    </source>
</evidence>
<dbReference type="Gene3D" id="3.20.20.70">
    <property type="entry name" value="Aldolase class I"/>
    <property type="match status" value="1"/>
</dbReference>
<feature type="region of interest" description="Disordered" evidence="14">
    <location>
        <begin position="311"/>
        <end position="330"/>
    </location>
</feature>
<dbReference type="Pfam" id="PF01207">
    <property type="entry name" value="Dus"/>
    <property type="match status" value="1"/>
</dbReference>
<evidence type="ECO:0000256" key="9">
    <source>
        <dbReference type="ARBA" id="ARBA00038890"/>
    </source>
</evidence>
<dbReference type="SUPFAM" id="SSF51395">
    <property type="entry name" value="FMN-linked oxidoreductases"/>
    <property type="match status" value="1"/>
</dbReference>
<keyword evidence="2" id="KW-0285">Flavoprotein</keyword>
<comment type="cofactor">
    <cofactor evidence="1">
        <name>FMN</name>
        <dbReference type="ChEBI" id="CHEBI:58210"/>
    </cofactor>
</comment>
<comment type="catalytic activity">
    <reaction evidence="11">
        <text>5,6-dihydrouridine(16) in tRNA + NADP(+) = uridine(16) in tRNA + NADPH + H(+)</text>
        <dbReference type="Rhea" id="RHEA:53376"/>
        <dbReference type="Rhea" id="RHEA-COMP:13543"/>
        <dbReference type="Rhea" id="RHEA-COMP:13544"/>
        <dbReference type="ChEBI" id="CHEBI:15378"/>
        <dbReference type="ChEBI" id="CHEBI:57783"/>
        <dbReference type="ChEBI" id="CHEBI:58349"/>
        <dbReference type="ChEBI" id="CHEBI:65315"/>
        <dbReference type="ChEBI" id="CHEBI:74443"/>
        <dbReference type="EC" id="1.3.1.88"/>
    </reaction>
    <physiologicalReaction direction="right-to-left" evidence="11">
        <dbReference type="Rhea" id="RHEA:53378"/>
    </physiologicalReaction>
</comment>
<evidence type="ECO:0000256" key="1">
    <source>
        <dbReference type="ARBA" id="ARBA00001917"/>
    </source>
</evidence>
<dbReference type="InterPro" id="IPR035587">
    <property type="entry name" value="DUS-like_FMN-bd"/>
</dbReference>
<keyword evidence="3" id="KW-0288">FMN</keyword>
<sequence>MELQRVGSSGLFTAALTEVVQQSAWTKNVVAPTRYRAGKQPSLLDLVITNERHFVDQECASFLNKFNWENLYRTIVQKVHEANAMFVQKKPARSRMSRKLPKRIRRLLEKLTTGNIDELALRKNSDTTIGSLDPHRASPARRFSTLHGLNKIQGLGLVGQYQKDETHSLETKVFLGLPRLAVLDLSPLEYRRLREDLILTYTLFEQGLANRFFTADPANTRRGHPADGCKMFTVTLPCDFVVATVTVKPGARGSIRDAAAIQLLKSSNGSPLTSAQLVNPVSSLQRFIRGPKPSFYSPRFIRIVPLLSGKSENGGRQKGRHNSHTQATDQTKDALIGQYASRFTDSRIDTQERGFCPSFPGRFCSCRSAAVVHLKGTSEKRNSDTTIGSLDPHRASPARRFSTLHGLNKIQGLGLVGQYQKDETHSLETKVFLGLPRLAVLDLSPLEYRRLREDQILTYTLFEQGLANRFFTADPANTRRGHPRLRSQPMSYFLIRAMALLRTAKKKNVLRYAINCLQDLAAGEPGHYTLKTSFSVFVRWRLRIIAHVSEEHRINNFGFRRVVLAVIPLHIPLLHPAAGNDELPHALFKARGEILFRYLSNLFVSIWEKVTVPTNGSALEKVGSKTAHSDSSTLDRDHWLIIQYGPTNFQTKESGIAQRVCEVSVLNTDVMLSIMMMMMLCAETLPFGKLAGRCIAVQFITCPSSRTDRFARPTSHLAADCVRPSSVTSVNTSKSVFKPRKPVYLATFNVRSLKQAGQQVALARTLDSLSIDVCCLSETRTQDASSGCAPLVMQRPLQLDMLGWILFEVSCVYVTELPPSMGVKEDLLTQLGSPKYVLAPMVDASELAWRLLARRYGAQLTYTPMIHAMMFLKDKVYRQSCLQFSPEDRPLIVQFCANSPETFVKAARTIQPYCDAVDINLGCPQKIAKHGHYGAFLQDEWNLIRSIVNRAVSELDIPVTCKIRIFPDVERTVSYAKMLEAAGASLLVVHGRTREMKGQLTGLADWNQIKRVKAELTIPVISNGNIQYPDDIARCLSITNADAVMSAEGHLHNPAIFAGLQPSVYSMCMEYLDIVKLYPTTMPIVRGHIFKLLHHALVVHPHFRQTVGCAQNLEEMLSVVQEMRDVCSLLWVVVGESVTRQSENELPVVQPGLPSKIGSNTRRVLIIMFDIFPGVVGPTQHPCFGGITPLSKSAGSPLSLLALHMFFATYHSHTACESNAEQISPHPHWICQPYERPQSATEKEVPDSPINTVVATADASQPSYRHILQEERRIRRETRREAKSLKRALSEKASLLCKQCRTNRSILRLVSNALTGHIPLHLDRSCQGFGNMAVSQPSCFFRVAWNRKGVTAERLPCGSTMSEFCMSNMLLVNGSGQVHWMQRLHWLGQVIRTLRIDLPMVNDAGRYGSTTKLLLSYAIPIRLSVRLFRWLSCETTGWKITQTGTKPFSSTLSQRLDLIAMRRFAYINGPIGCTGLCPFSIHRVPPIRCIRGYVPNTIMALTAGGWNKCRNLSCANGPTPDTAVLRSSF</sequence>
<evidence type="ECO:0000256" key="2">
    <source>
        <dbReference type="ARBA" id="ARBA00022630"/>
    </source>
</evidence>
<gene>
    <name evidence="16" type="ORF">CLF_102969</name>
</gene>
<dbReference type="InterPro" id="IPR013785">
    <property type="entry name" value="Aldolase_TIM"/>
</dbReference>
<reference key="2">
    <citation type="submission" date="2011-10" db="EMBL/GenBank/DDBJ databases">
        <title>The genome and transcriptome sequence of Clonorchis sinensis provide insights into the carcinogenic liver fluke.</title>
        <authorList>
            <person name="Wang X."/>
            <person name="Huang Y."/>
            <person name="Chen W."/>
            <person name="Liu H."/>
            <person name="Guo L."/>
            <person name="Chen Y."/>
            <person name="Luo F."/>
            <person name="Zhou W."/>
            <person name="Sun J."/>
            <person name="Mao Q."/>
            <person name="Liang P."/>
            <person name="Zhou C."/>
            <person name="Tian Y."/>
            <person name="Men J."/>
            <person name="Lv X."/>
            <person name="Huang L."/>
            <person name="Zhou J."/>
            <person name="Hu Y."/>
            <person name="Li R."/>
            <person name="Zhang F."/>
            <person name="Lei H."/>
            <person name="Li X."/>
            <person name="Hu X."/>
            <person name="Liang C."/>
            <person name="Xu J."/>
            <person name="Wu Z."/>
            <person name="Yu X."/>
        </authorList>
    </citation>
    <scope>NUCLEOTIDE SEQUENCE</scope>
    <source>
        <strain>Henan</strain>
    </source>
</reference>
<evidence type="ECO:0000256" key="5">
    <source>
        <dbReference type="ARBA" id="ARBA00022857"/>
    </source>
</evidence>
<dbReference type="EC" id="1.3.1.88" evidence="9"/>
<keyword evidence="5" id="KW-0521">NADP</keyword>
<dbReference type="PANTHER" id="PTHR11082:SF5">
    <property type="entry name" value="TRNA-DIHYDROURIDINE(16_17) SYNTHASE [NAD(P)(+)]-LIKE"/>
    <property type="match status" value="1"/>
</dbReference>
<organism evidence="16 17">
    <name type="scientific">Clonorchis sinensis</name>
    <name type="common">Chinese liver fluke</name>
    <dbReference type="NCBI Taxonomy" id="79923"/>
    <lineage>
        <taxon>Eukaryota</taxon>
        <taxon>Metazoa</taxon>
        <taxon>Spiralia</taxon>
        <taxon>Lophotrochozoa</taxon>
        <taxon>Platyhelminthes</taxon>
        <taxon>Trematoda</taxon>
        <taxon>Digenea</taxon>
        <taxon>Opisthorchiida</taxon>
        <taxon>Opisthorchiata</taxon>
        <taxon>Opisthorchiidae</taxon>
        <taxon>Clonorchis</taxon>
    </lineage>
</organism>
<dbReference type="Proteomes" id="UP000008909">
    <property type="component" value="Unassembled WGS sequence"/>
</dbReference>
<comment type="similarity">
    <text evidence="8">Belongs to the Dus family. Dus1 subfamily.</text>
</comment>
<proteinExistence type="inferred from homology"/>
<evidence type="ECO:0000313" key="16">
    <source>
        <dbReference type="EMBL" id="GAA54426.1"/>
    </source>
</evidence>
<evidence type="ECO:0000256" key="3">
    <source>
        <dbReference type="ARBA" id="ARBA00022643"/>
    </source>
</evidence>
<evidence type="ECO:0000256" key="12">
    <source>
        <dbReference type="ARBA" id="ARBA00048934"/>
    </source>
</evidence>
<keyword evidence="17" id="KW-1185">Reference proteome</keyword>
<keyword evidence="6" id="KW-0560">Oxidoreductase</keyword>
<dbReference type="PROSITE" id="PS01136">
    <property type="entry name" value="UPF0034"/>
    <property type="match status" value="1"/>
</dbReference>
<evidence type="ECO:0000256" key="10">
    <source>
        <dbReference type="ARBA" id="ARBA00047287"/>
    </source>
</evidence>
<evidence type="ECO:0000256" key="11">
    <source>
        <dbReference type="ARBA" id="ARBA00047652"/>
    </source>
</evidence>
<keyword evidence="4" id="KW-0819">tRNA processing</keyword>
<comment type="catalytic activity">
    <reaction evidence="13">
        <text>5,6-dihydrouridine(17) in tRNA + NADP(+) = uridine(17) in tRNA + NADPH + H(+)</text>
        <dbReference type="Rhea" id="RHEA:53368"/>
        <dbReference type="Rhea" id="RHEA-COMP:13541"/>
        <dbReference type="Rhea" id="RHEA-COMP:13542"/>
        <dbReference type="ChEBI" id="CHEBI:15378"/>
        <dbReference type="ChEBI" id="CHEBI:57783"/>
        <dbReference type="ChEBI" id="CHEBI:58349"/>
        <dbReference type="ChEBI" id="CHEBI:65315"/>
        <dbReference type="ChEBI" id="CHEBI:74443"/>
        <dbReference type="EC" id="1.3.1.88"/>
    </reaction>
    <physiologicalReaction direction="right-to-left" evidence="13">
        <dbReference type="Rhea" id="RHEA:53370"/>
    </physiologicalReaction>
</comment>
<feature type="domain" description="DUS-like FMN-binding" evidence="15">
    <location>
        <begin position="838"/>
        <end position="1068"/>
    </location>
</feature>
<name>G7YN95_CLOSI</name>
<evidence type="ECO:0000259" key="15">
    <source>
        <dbReference type="Pfam" id="PF01207"/>
    </source>
</evidence>